<evidence type="ECO:0000313" key="2">
    <source>
        <dbReference type="EMBL" id="KAL3676460.1"/>
    </source>
</evidence>
<protein>
    <submittedName>
        <fullName evidence="2">Uncharacterized protein</fullName>
    </submittedName>
</protein>
<gene>
    <name evidence="2" type="ORF">R1sor_026408</name>
</gene>
<dbReference type="InterPro" id="IPR016024">
    <property type="entry name" value="ARM-type_fold"/>
</dbReference>
<dbReference type="InterPro" id="IPR049152">
    <property type="entry name" value="EFR3-like_ARM"/>
</dbReference>
<feature type="compositionally biased region" description="Basic and acidic residues" evidence="1">
    <location>
        <begin position="672"/>
        <end position="682"/>
    </location>
</feature>
<feature type="compositionally biased region" description="Low complexity" evidence="1">
    <location>
        <begin position="617"/>
        <end position="631"/>
    </location>
</feature>
<keyword evidence="3" id="KW-1185">Reference proteome</keyword>
<accession>A0ABD3GEF0</accession>
<dbReference type="SUPFAM" id="SSF48371">
    <property type="entry name" value="ARM repeat"/>
    <property type="match status" value="1"/>
</dbReference>
<organism evidence="2 3">
    <name type="scientific">Riccia sorocarpa</name>
    <dbReference type="NCBI Taxonomy" id="122646"/>
    <lineage>
        <taxon>Eukaryota</taxon>
        <taxon>Viridiplantae</taxon>
        <taxon>Streptophyta</taxon>
        <taxon>Embryophyta</taxon>
        <taxon>Marchantiophyta</taxon>
        <taxon>Marchantiopsida</taxon>
        <taxon>Marchantiidae</taxon>
        <taxon>Marchantiales</taxon>
        <taxon>Ricciaceae</taxon>
        <taxon>Riccia</taxon>
    </lineage>
</organism>
<feature type="region of interest" description="Disordered" evidence="1">
    <location>
        <begin position="608"/>
        <end position="651"/>
    </location>
</feature>
<dbReference type="AlphaFoldDB" id="A0ABD3GEF0"/>
<proteinExistence type="predicted"/>
<reference evidence="2 3" key="1">
    <citation type="submission" date="2024-09" db="EMBL/GenBank/DDBJ databases">
        <title>Chromosome-scale assembly of Riccia sorocarpa.</title>
        <authorList>
            <person name="Paukszto L."/>
        </authorList>
    </citation>
    <scope>NUCLEOTIDE SEQUENCE [LARGE SCALE GENOMIC DNA]</scope>
    <source>
        <strain evidence="2">LP-2024</strain>
        <tissue evidence="2">Aerial parts of the thallus</tissue>
    </source>
</reference>
<feature type="compositionally biased region" description="Low complexity" evidence="1">
    <location>
        <begin position="640"/>
        <end position="651"/>
    </location>
</feature>
<evidence type="ECO:0000256" key="1">
    <source>
        <dbReference type="SAM" id="MobiDB-lite"/>
    </source>
</evidence>
<dbReference type="EMBL" id="JBJQOH010000008">
    <property type="protein sequence ID" value="KAL3676460.1"/>
    <property type="molecule type" value="Genomic_DNA"/>
</dbReference>
<dbReference type="PANTHER" id="PTHR46087">
    <property type="entry name" value="PUTATIVE, EXPRESSED-RELATED"/>
    <property type="match status" value="1"/>
</dbReference>
<sequence>MGVLSRRIVPAMGMVCVCCPELRTRSRQPVKRYRKLLADIYPKSQDELPNDRKIGKLIEYASKNPLRIPKIAERLELRGYKELRDEHYGSLRVVMRTYSKLLSSCRDQMPLFATSCLNMIKALLDQVRHDQMRVLGCLTLVDFLQNQTDSTYLRNLDAFLPKLCVLARETGDEDRREKLRSAGLQALASMISFMGKYSHISAEFEEIVAVVLDNYDADAADLEEEVKARTEPQDDSNWVKEVIKGEGRGAVAAMTRAISKLYSHKDNARVKDPQTLTNTESEQPKVWSQICVQNLARLARENTTVRRIMDPMLQYFDEGGHWSPEEGLALPVLREIQFFMIKTGNEKLFLPVLVRHLDHKAVMDQPALKANVVEVIGTLRRQSKAKATVTDVASMSDLLKHLRKSLLFSRDASSFSHRHILEDHKALQLALEDALTEFAKKVVDAGPVLDMMAINLEKLSDSPSMARSAIEAVSVLARCVSFIPDQSYTEQLFPEALFQQLLQAMIHSDVETRLRAHHILAVLLAVPRNNAVTTRPDDQDALQTVPEVTTMLARTSSVFSSAAALFEKLRTDKYGFSASFRDREIEPEAGSLLEESSRENNIELRKMASKRNSEDMSSSNNPFASPAAGNNLFSSPASTNPFASSNPFSSPASNNPFAGSSRLLGFRMSLDRTTESPVDRSPSRQPRRSTKSFKDPDTTVVRLSGQQASLLLSALWIQATLPDNLPSNFEAIAHTYMLVLLFSRAKTSSHSTSLRAFQLAFSIRSLSLDSESNQLPPSRRRSLFMLATAMLVFAGRAYHIPQVMFSAKATLTSPVKDPFLDLVDDNRLKVVSSANLKDYGSVGDDHEARRSLSCVSFAPNQTSESLVSLVVHSGAAISDSESSGEIAAKMLQLFCADDIEGLVPQLFLEGPHKGSGESLSFEEIIAQTRSYEDDKEAGDLLRLPAWAPTPAHAQHAIGVAALLEAALQTAGQVASVQIPETPLPYSAVASQCEAFGVGSRRKMSSVLRSEPDGASMRLTLPDKDLPALISFGDDQPQDMGAHQNLDLFGAQSYPLIKQDSLNSVSFSPAWLTPAPPEPWLWGLSEYKRTNKTPGLTPAERQIYFL</sequence>
<dbReference type="InterPro" id="IPR055296">
    <property type="entry name" value="SRL2-like"/>
</dbReference>
<comment type="caution">
    <text evidence="2">The sequence shown here is derived from an EMBL/GenBank/DDBJ whole genome shotgun (WGS) entry which is preliminary data.</text>
</comment>
<evidence type="ECO:0000313" key="3">
    <source>
        <dbReference type="Proteomes" id="UP001633002"/>
    </source>
</evidence>
<dbReference type="Proteomes" id="UP001633002">
    <property type="component" value="Unassembled WGS sequence"/>
</dbReference>
<feature type="region of interest" description="Disordered" evidence="1">
    <location>
        <begin position="672"/>
        <end position="699"/>
    </location>
</feature>
<name>A0ABD3GEF0_9MARC</name>
<dbReference type="Pfam" id="PF21052">
    <property type="entry name" value="EFR3_ARM"/>
    <property type="match status" value="1"/>
</dbReference>
<dbReference type="PANTHER" id="PTHR46087:SF11">
    <property type="entry name" value="PROTEIN SEMI-ROLLED LEAF 2"/>
    <property type="match status" value="1"/>
</dbReference>